<sequence>MWCVSDRAECASPCLSVSVFLPLQPVCLGEATGWPGCGGGEGGGVSAATWCHPGSHRRHTTTVVPDTTCASLTTTSTFTFCLSLNACVCAGE</sequence>
<protein>
    <recommendedName>
        <fullName evidence="4">Secreted protein</fullName>
    </recommendedName>
</protein>
<evidence type="ECO:0000313" key="3">
    <source>
        <dbReference type="Proteomes" id="UP001286313"/>
    </source>
</evidence>
<organism evidence="2 3">
    <name type="scientific">Petrolisthes cinctipes</name>
    <name type="common">Flat porcelain crab</name>
    <dbReference type="NCBI Taxonomy" id="88211"/>
    <lineage>
        <taxon>Eukaryota</taxon>
        <taxon>Metazoa</taxon>
        <taxon>Ecdysozoa</taxon>
        <taxon>Arthropoda</taxon>
        <taxon>Crustacea</taxon>
        <taxon>Multicrustacea</taxon>
        <taxon>Malacostraca</taxon>
        <taxon>Eumalacostraca</taxon>
        <taxon>Eucarida</taxon>
        <taxon>Decapoda</taxon>
        <taxon>Pleocyemata</taxon>
        <taxon>Anomura</taxon>
        <taxon>Galatheoidea</taxon>
        <taxon>Porcellanidae</taxon>
        <taxon>Petrolisthes</taxon>
    </lineage>
</organism>
<accession>A0AAE1ELN4</accession>
<dbReference type="AlphaFoldDB" id="A0AAE1ELN4"/>
<evidence type="ECO:0008006" key="4">
    <source>
        <dbReference type="Google" id="ProtNLM"/>
    </source>
</evidence>
<gene>
    <name evidence="2" type="ORF">Pcinc_036771</name>
</gene>
<reference evidence="2" key="1">
    <citation type="submission" date="2023-10" db="EMBL/GenBank/DDBJ databases">
        <title>Genome assemblies of two species of porcelain crab, Petrolisthes cinctipes and Petrolisthes manimaculis (Anomura: Porcellanidae).</title>
        <authorList>
            <person name="Angst P."/>
        </authorList>
    </citation>
    <scope>NUCLEOTIDE SEQUENCE</scope>
    <source>
        <strain evidence="2">PB745_01</strain>
        <tissue evidence="2">Gill</tissue>
    </source>
</reference>
<keyword evidence="1" id="KW-0732">Signal</keyword>
<proteinExistence type="predicted"/>
<comment type="caution">
    <text evidence="2">The sequence shown here is derived from an EMBL/GenBank/DDBJ whole genome shotgun (WGS) entry which is preliminary data.</text>
</comment>
<feature type="signal peptide" evidence="1">
    <location>
        <begin position="1"/>
        <end position="29"/>
    </location>
</feature>
<dbReference type="EMBL" id="JAWQEG010005740">
    <property type="protein sequence ID" value="KAK3856947.1"/>
    <property type="molecule type" value="Genomic_DNA"/>
</dbReference>
<feature type="chain" id="PRO_5042259413" description="Secreted protein" evidence="1">
    <location>
        <begin position="30"/>
        <end position="92"/>
    </location>
</feature>
<evidence type="ECO:0000256" key="1">
    <source>
        <dbReference type="SAM" id="SignalP"/>
    </source>
</evidence>
<name>A0AAE1ELN4_PETCI</name>
<keyword evidence="3" id="KW-1185">Reference proteome</keyword>
<dbReference type="Proteomes" id="UP001286313">
    <property type="component" value="Unassembled WGS sequence"/>
</dbReference>
<evidence type="ECO:0000313" key="2">
    <source>
        <dbReference type="EMBL" id="KAK3856947.1"/>
    </source>
</evidence>